<reference evidence="1" key="1">
    <citation type="submission" date="2023-07" db="EMBL/GenBank/DDBJ databases">
        <title>Sorghum-associated microbial communities from plants grown in Nebraska, USA.</title>
        <authorList>
            <person name="Schachtman D."/>
        </authorList>
    </citation>
    <scope>NUCLEOTIDE SEQUENCE</scope>
    <source>
        <strain evidence="1">BE261</strain>
    </source>
</reference>
<gene>
    <name evidence="1" type="ORF">J2X12_003841</name>
</gene>
<dbReference type="RefSeq" id="WP_310258486.1">
    <property type="nucleotide sequence ID" value="NZ_JAVDWN010000018.1"/>
</dbReference>
<evidence type="ECO:0000313" key="2">
    <source>
        <dbReference type="Proteomes" id="UP001262032"/>
    </source>
</evidence>
<protein>
    <submittedName>
        <fullName evidence="1">Uncharacterized protein</fullName>
    </submittedName>
</protein>
<dbReference type="EMBL" id="JAVDWN010000018">
    <property type="protein sequence ID" value="MDR7165787.1"/>
    <property type="molecule type" value="Genomic_DNA"/>
</dbReference>
<accession>A0AAW8NDX0</accession>
<proteinExistence type="predicted"/>
<sequence length="173" mass="19897">MTHYQTLARTHWTRYAPTRVEAVPNPDEFFQMLGQQVHEQVTELTAQLAGQDRAGESYLEKVGRLGAARLRAEEIVLTELVWISSPETSPAEAREAWELDRTSDSWLVSWAERIQDSPEDQMPATEELVDLAAEWMLPVTFLQALLEAEFPAQFLREHQETLAQAAERRYHHP</sequence>
<name>A0AAW8NDX0_PSEOX</name>
<organism evidence="1 2">
    <name type="scientific">Pseudarthrobacter oxydans</name>
    <name type="common">Arthrobacter oxydans</name>
    <dbReference type="NCBI Taxonomy" id="1671"/>
    <lineage>
        <taxon>Bacteria</taxon>
        <taxon>Bacillati</taxon>
        <taxon>Actinomycetota</taxon>
        <taxon>Actinomycetes</taxon>
        <taxon>Micrococcales</taxon>
        <taxon>Micrococcaceae</taxon>
        <taxon>Pseudarthrobacter</taxon>
    </lineage>
</organism>
<dbReference type="AlphaFoldDB" id="A0AAW8NDX0"/>
<comment type="caution">
    <text evidence="1">The sequence shown here is derived from an EMBL/GenBank/DDBJ whole genome shotgun (WGS) entry which is preliminary data.</text>
</comment>
<dbReference type="Proteomes" id="UP001262032">
    <property type="component" value="Unassembled WGS sequence"/>
</dbReference>
<evidence type="ECO:0000313" key="1">
    <source>
        <dbReference type="EMBL" id="MDR7165787.1"/>
    </source>
</evidence>